<evidence type="ECO:0000313" key="3">
    <source>
        <dbReference type="Proteomes" id="UP000554965"/>
    </source>
</evidence>
<feature type="compositionally biased region" description="Low complexity" evidence="1">
    <location>
        <begin position="471"/>
        <end position="487"/>
    </location>
</feature>
<proteinExistence type="predicted"/>
<feature type="region of interest" description="Disordered" evidence="1">
    <location>
        <begin position="471"/>
        <end position="506"/>
    </location>
</feature>
<feature type="compositionally biased region" description="Low complexity" evidence="1">
    <location>
        <begin position="269"/>
        <end position="281"/>
    </location>
</feature>
<comment type="caution">
    <text evidence="2">The sequence shown here is derived from an EMBL/GenBank/DDBJ whole genome shotgun (WGS) entry which is preliminary data.</text>
</comment>
<reference evidence="2 3" key="1">
    <citation type="submission" date="2017-10" db="EMBL/GenBank/DDBJ databases">
        <authorList>
            <consortium name="Urmite Genomes"/>
        </authorList>
    </citation>
    <scope>NUCLEOTIDE SEQUENCE [LARGE SCALE GENOMIC DNA]</scope>
    <source>
        <strain evidence="2 3">FB-527</strain>
    </source>
</reference>
<feature type="compositionally biased region" description="Low complexity" evidence="1">
    <location>
        <begin position="314"/>
        <end position="343"/>
    </location>
</feature>
<evidence type="ECO:0000256" key="1">
    <source>
        <dbReference type="SAM" id="MobiDB-lite"/>
    </source>
</evidence>
<feature type="region of interest" description="Disordered" evidence="1">
    <location>
        <begin position="299"/>
        <end position="343"/>
    </location>
</feature>
<sequence length="830" mass="81192">MTPKPTTPHADEILGPYWESSITPESLSNWSLKLADAAAELGFIAGDGQVKAIQLLGYGQGALAEASSAAWVKFFAEVTEIGAQFAAASTIVAGCAEVLGTMLVSMAGVVEWAEAAIAAFEAARVELELVGQNVDEMIRAVIAEAHTQVVGFSTGATGAITELFAGIPGMGAPPSGPPGMHTPTGVSLPGGAPADPAGMAPPAETPAVPSGLALPGGAPAGPTGLAPHGDVTAVPTGLTSPGGAPSVPTGLSAPGGASAVPTGLASPTGAPAVPSGLASPGGAPAVPAGLASPGGAPTVPAGAGVAPGTGLPGTGTPAAGTPAMTTPAGLATPATTGTPAATGTGAMQPAAGLAPATAIAGVDAQATAAAPVAAVPGAVGSAAGAAPAAAAAASPIAGAPMSAAPIAAAATAMPAAPIAAAATAMPAAVSPAAAIPSVTPVASTAPAMAPPPMAAVPAQPGLGLHATASTLAAPSSGAPPSAAVPSSGPGPHPPTGQQSSHTSDDADHVVHDAGRMTASPLITPDDAAIIPAPFVVRVPGEQVRVVDLDLATVRGVLEAAGGGSGVRWAAGIVVTGGRRQVVVTTDRGRSWFPPNTLLPEDVVLPWTHEDSARWEGLLDPARAIVEYAAATSAELTALASTYSSAPGVAAGVPFVFADAVERPRPDLLDGPVARREVFAVSATRLAAAAAITAPADQRRQAVWIAHDAVVKAGSPATRSTLRRSILAAFNADPALSESRKIERLGWDALVTENEILWEKDFAARMDVRNVAIGQLDTGGGKCRPFLVQSYATEAVLALRNASPRQALLDALYSWSMLLELIDTDREAVLA</sequence>
<dbReference type="RefSeq" id="WP_186243499.1">
    <property type="nucleotide sequence ID" value="NZ_OCTY01000002.1"/>
</dbReference>
<keyword evidence="3" id="KW-1185">Reference proteome</keyword>
<feature type="compositionally biased region" description="Low complexity" evidence="1">
    <location>
        <begin position="189"/>
        <end position="229"/>
    </location>
</feature>
<evidence type="ECO:0000313" key="2">
    <source>
        <dbReference type="EMBL" id="SOJ55710.1"/>
    </source>
</evidence>
<name>A0A7Z7NB93_9MYCO</name>
<organism evidence="2 3">
    <name type="scientific">Mycobacterium simulans</name>
    <dbReference type="NCBI Taxonomy" id="627089"/>
    <lineage>
        <taxon>Bacteria</taxon>
        <taxon>Bacillati</taxon>
        <taxon>Actinomycetota</taxon>
        <taxon>Actinomycetes</taxon>
        <taxon>Mycobacteriales</taxon>
        <taxon>Mycobacteriaceae</taxon>
        <taxon>Mycobacterium</taxon>
    </lineage>
</organism>
<gene>
    <name evidence="2" type="ORF">MSIMFB_03191</name>
</gene>
<accession>A0A7Z7NB93</accession>
<dbReference type="AlphaFoldDB" id="A0A7Z7NB93"/>
<dbReference type="Proteomes" id="UP000554965">
    <property type="component" value="Unassembled WGS sequence"/>
</dbReference>
<dbReference type="EMBL" id="OCTY01000002">
    <property type="protein sequence ID" value="SOJ55710.1"/>
    <property type="molecule type" value="Genomic_DNA"/>
</dbReference>
<protein>
    <submittedName>
        <fullName evidence="2">Uncharacterized protein</fullName>
    </submittedName>
</protein>
<feature type="region of interest" description="Disordered" evidence="1">
    <location>
        <begin position="170"/>
        <end position="281"/>
    </location>
</feature>